<dbReference type="AlphaFoldDB" id="L8GGW2"/>
<protein>
    <submittedName>
        <fullName evidence="3">Tetratricopeptide repeat domain protein</fullName>
    </submittedName>
</protein>
<organism evidence="3 4">
    <name type="scientific">Acanthamoeba castellanii (strain ATCC 30010 / Neff)</name>
    <dbReference type="NCBI Taxonomy" id="1257118"/>
    <lineage>
        <taxon>Eukaryota</taxon>
        <taxon>Amoebozoa</taxon>
        <taxon>Discosea</taxon>
        <taxon>Longamoebia</taxon>
        <taxon>Centramoebida</taxon>
        <taxon>Acanthamoebidae</taxon>
        <taxon>Acanthamoeba</taxon>
    </lineage>
</organism>
<dbReference type="OrthoDB" id="1936594at2759"/>
<keyword evidence="4" id="KW-1185">Reference proteome</keyword>
<evidence type="ECO:0000313" key="3">
    <source>
        <dbReference type="EMBL" id="ELR11983.1"/>
    </source>
</evidence>
<keyword evidence="1" id="KW-0677">Repeat</keyword>
<dbReference type="RefSeq" id="XP_004333996.1">
    <property type="nucleotide sequence ID" value="XM_004333948.1"/>
</dbReference>
<dbReference type="Proteomes" id="UP000011083">
    <property type="component" value="Unassembled WGS sequence"/>
</dbReference>
<sequence length="333" mass="38890">MTIQSQHSHQDENLDVLDQCILLSLCLDVKNNNPRHGLTTEEMFPYVRRVQKNPNNWMVHSTCLLLKSRLEFESTKTADRAVLQMQTLVEQFYDEEKDLKKELHDVIRERSRYLFALAFPCRLTLQKELGERFLSMGMAASALQIFEQFEMWENVITCYRVMGKDKKAEQVVMERLDAKPTPELWCLLGDLTEEKTTAPYIEQARKKLEELLAHITSKVTNQHEIWATYAKYHEGFGNKEKALDARLKQMRSASPVDWQNDEKKFKTVAEVSLLLVDTYLMQDEEDLKKSLFSAKLHLRGVLKKAEPNFKGTEHYAKLEEKLAIVLDKEQAFK</sequence>
<dbReference type="KEGG" id="acan:ACA1_401020"/>
<reference evidence="3 4" key="1">
    <citation type="journal article" date="2013" name="Genome Biol.">
        <title>Genome of Acanthamoeba castellanii highlights extensive lateral gene transfer and early evolution of tyrosine kinase signaling.</title>
        <authorList>
            <person name="Clarke M."/>
            <person name="Lohan A.J."/>
            <person name="Liu B."/>
            <person name="Lagkouvardos I."/>
            <person name="Roy S."/>
            <person name="Zafar N."/>
            <person name="Bertelli C."/>
            <person name="Schilde C."/>
            <person name="Kianianmomeni A."/>
            <person name="Burglin T.R."/>
            <person name="Frech C."/>
            <person name="Turcotte B."/>
            <person name="Kopec K.O."/>
            <person name="Synnott J.M."/>
            <person name="Choo C."/>
            <person name="Paponov I."/>
            <person name="Finkler A."/>
            <person name="Soon Heng Tan C."/>
            <person name="Hutchins A.P."/>
            <person name="Weinmeier T."/>
            <person name="Rattei T."/>
            <person name="Chu J.S."/>
            <person name="Gimenez G."/>
            <person name="Irimia M."/>
            <person name="Rigden D.J."/>
            <person name="Fitzpatrick D.A."/>
            <person name="Lorenzo-Morales J."/>
            <person name="Bateman A."/>
            <person name="Chiu C.H."/>
            <person name="Tang P."/>
            <person name="Hegemann P."/>
            <person name="Fromm H."/>
            <person name="Raoult D."/>
            <person name="Greub G."/>
            <person name="Miranda-Saavedra D."/>
            <person name="Chen N."/>
            <person name="Nash P."/>
            <person name="Ginger M.L."/>
            <person name="Horn M."/>
            <person name="Schaap P."/>
            <person name="Caler L."/>
            <person name="Loftus B."/>
        </authorList>
    </citation>
    <scope>NUCLEOTIDE SEQUENCE [LARGE SCALE GENOMIC DNA]</scope>
    <source>
        <strain evidence="3 4">Neff</strain>
    </source>
</reference>
<keyword evidence="2" id="KW-0802">TPR repeat</keyword>
<dbReference type="GeneID" id="14912410"/>
<dbReference type="PANTHER" id="PTHR16193">
    <property type="entry name" value="TETRATRICOPEPTIDE REPEAT PROTEIN 27"/>
    <property type="match status" value="1"/>
</dbReference>
<dbReference type="InterPro" id="IPR044244">
    <property type="entry name" value="TTC27/Emw1"/>
</dbReference>
<proteinExistence type="predicted"/>
<evidence type="ECO:0000256" key="1">
    <source>
        <dbReference type="ARBA" id="ARBA00022737"/>
    </source>
</evidence>
<evidence type="ECO:0000256" key="2">
    <source>
        <dbReference type="ARBA" id="ARBA00022803"/>
    </source>
</evidence>
<evidence type="ECO:0000313" key="4">
    <source>
        <dbReference type="Proteomes" id="UP000011083"/>
    </source>
</evidence>
<dbReference type="EMBL" id="KB008145">
    <property type="protein sequence ID" value="ELR11983.1"/>
    <property type="molecule type" value="Genomic_DNA"/>
</dbReference>
<gene>
    <name evidence="3" type="ORF">ACA1_401020</name>
</gene>
<dbReference type="VEuPathDB" id="AmoebaDB:ACA1_401020"/>
<accession>L8GGW2</accession>
<dbReference type="STRING" id="1257118.L8GGW2"/>
<name>L8GGW2_ACACF</name>
<dbReference type="PANTHER" id="PTHR16193:SF0">
    <property type="entry name" value="TETRATRICOPEPTIDE REPEAT PROTEIN 27"/>
    <property type="match status" value="1"/>
</dbReference>